<keyword evidence="1" id="KW-1133">Transmembrane helix</keyword>
<keyword evidence="1" id="KW-0812">Transmembrane</keyword>
<comment type="caution">
    <text evidence="3">The sequence shown here is derived from an EMBL/GenBank/DDBJ whole genome shotgun (WGS) entry which is preliminary data.</text>
</comment>
<organism evidence="3 4">
    <name type="scientific">Actinorhabdospora filicis</name>
    <dbReference type="NCBI Taxonomy" id="1785913"/>
    <lineage>
        <taxon>Bacteria</taxon>
        <taxon>Bacillati</taxon>
        <taxon>Actinomycetota</taxon>
        <taxon>Actinomycetes</taxon>
        <taxon>Micromonosporales</taxon>
        <taxon>Micromonosporaceae</taxon>
        <taxon>Actinorhabdospora</taxon>
    </lineage>
</organism>
<feature type="transmembrane region" description="Helical" evidence="1">
    <location>
        <begin position="157"/>
        <end position="177"/>
    </location>
</feature>
<dbReference type="EMBL" id="BSTX01000001">
    <property type="protein sequence ID" value="GLZ76666.1"/>
    <property type="molecule type" value="Genomic_DNA"/>
</dbReference>
<dbReference type="Proteomes" id="UP001165079">
    <property type="component" value="Unassembled WGS sequence"/>
</dbReference>
<dbReference type="InterPro" id="IPR006976">
    <property type="entry name" value="VanZ-like"/>
</dbReference>
<evidence type="ECO:0000256" key="1">
    <source>
        <dbReference type="SAM" id="Phobius"/>
    </source>
</evidence>
<feature type="domain" description="VanZ-like" evidence="2">
    <location>
        <begin position="86"/>
        <end position="168"/>
    </location>
</feature>
<protein>
    <recommendedName>
        <fullName evidence="2">VanZ-like domain-containing protein</fullName>
    </recommendedName>
</protein>
<proteinExistence type="predicted"/>
<reference evidence="3" key="1">
    <citation type="submission" date="2023-03" db="EMBL/GenBank/DDBJ databases">
        <title>Actinorhabdospora filicis NBRC 111898.</title>
        <authorList>
            <person name="Ichikawa N."/>
            <person name="Sato H."/>
            <person name="Tonouchi N."/>
        </authorList>
    </citation>
    <scope>NUCLEOTIDE SEQUENCE</scope>
    <source>
        <strain evidence="3">NBRC 111898</strain>
    </source>
</reference>
<evidence type="ECO:0000313" key="3">
    <source>
        <dbReference type="EMBL" id="GLZ76666.1"/>
    </source>
</evidence>
<evidence type="ECO:0000259" key="2">
    <source>
        <dbReference type="Pfam" id="PF04892"/>
    </source>
</evidence>
<feature type="transmembrane region" description="Helical" evidence="1">
    <location>
        <begin position="95"/>
        <end position="116"/>
    </location>
</feature>
<gene>
    <name evidence="3" type="ORF">Afil01_14730</name>
</gene>
<feature type="transmembrane region" description="Helical" evidence="1">
    <location>
        <begin position="20"/>
        <end position="38"/>
    </location>
</feature>
<evidence type="ECO:0000313" key="4">
    <source>
        <dbReference type="Proteomes" id="UP001165079"/>
    </source>
</evidence>
<name>A0A9W6SJC0_9ACTN</name>
<keyword evidence="1" id="KW-0472">Membrane</keyword>
<dbReference type="Pfam" id="PF04892">
    <property type="entry name" value="VanZ"/>
    <property type="match status" value="1"/>
</dbReference>
<keyword evidence="4" id="KW-1185">Reference proteome</keyword>
<feature type="transmembrane region" description="Helical" evidence="1">
    <location>
        <begin position="123"/>
        <end position="145"/>
    </location>
</feature>
<dbReference type="RefSeq" id="WP_285661831.1">
    <property type="nucleotide sequence ID" value="NZ_BSTX01000001.1"/>
</dbReference>
<dbReference type="AlphaFoldDB" id="A0A9W6SJC0"/>
<feature type="transmembrane region" description="Helical" evidence="1">
    <location>
        <begin position="45"/>
        <end position="63"/>
    </location>
</feature>
<sequence>MTREDADGVVSGAIYVLGKPGVTAIVLGGLALAVAAGIWGRRRPWAIGAVLGLTAILALTIPVDGLSGLDAPRTNAEGFWTRLFDPSAYEMWRTYGLHSAEGMANVLLYMPFAFFAAMWSRRFALTAVAGVGLSVAIETVQSMTYRAATVGDVLNNSIGTLIGVALALAVSVPVWLWRRGRVTPAHT</sequence>
<accession>A0A9W6SJC0</accession>